<dbReference type="Proteomes" id="UP000201747">
    <property type="component" value="Segment"/>
</dbReference>
<dbReference type="EMBL" id="KU963255">
    <property type="protein sequence ID" value="AMS03172.1"/>
    <property type="molecule type" value="Genomic_DNA"/>
</dbReference>
<name>A0A142KAN9_9CAUD</name>
<dbReference type="KEGG" id="vg:29065695"/>
<evidence type="ECO:0000313" key="1">
    <source>
        <dbReference type="EMBL" id="AMS03172.1"/>
    </source>
</evidence>
<gene>
    <name evidence="1" type="primary">13</name>
    <name evidence="1" type="ORF">SEA_NYMPHADORA_13</name>
</gene>
<dbReference type="GeneID" id="29065695"/>
<accession>A0A142KAN9</accession>
<evidence type="ECO:0000313" key="2">
    <source>
        <dbReference type="Proteomes" id="UP000201747"/>
    </source>
</evidence>
<proteinExistence type="predicted"/>
<protein>
    <submittedName>
        <fullName evidence="1">Uncharacterized protein</fullName>
    </submittedName>
</protein>
<dbReference type="OrthoDB" id="24869at10239"/>
<keyword evidence="2" id="KW-1185">Reference proteome</keyword>
<reference evidence="2" key="1">
    <citation type="submission" date="2016-03" db="EMBL/GenBank/DDBJ databases">
        <authorList>
            <person name="Ploux O."/>
        </authorList>
    </citation>
    <scope>NUCLEOTIDE SEQUENCE [LARGE SCALE GENOMIC DNA]</scope>
</reference>
<sequence>MAYTPKTWANGAGGGTPITAAELNRIEQGVDGAHDEISDMQDVISGLADRIAALEAQ</sequence>
<dbReference type="RefSeq" id="YP_009286058.1">
    <property type="nucleotide sequence ID" value="NC_031061.1"/>
</dbReference>
<organism evidence="1 2">
    <name type="scientific">Gordonia phage Nymphadora</name>
    <dbReference type="NCBI Taxonomy" id="1821558"/>
    <lineage>
        <taxon>Viruses</taxon>
        <taxon>Duplodnaviria</taxon>
        <taxon>Heunggongvirae</taxon>
        <taxon>Uroviricota</taxon>
        <taxon>Caudoviricetes</taxon>
        <taxon>Nymbaxtervirinae</taxon>
        <taxon>Nymphadoravirus</taxon>
        <taxon>Nymphadoravirus nymphadora</taxon>
    </lineage>
</organism>